<dbReference type="RefSeq" id="WP_066287031.1">
    <property type="nucleotide sequence ID" value="NZ_CP016761.1"/>
</dbReference>
<dbReference type="Gene3D" id="3.30.460.10">
    <property type="entry name" value="Beta Polymerase, domain 2"/>
    <property type="match status" value="1"/>
</dbReference>
<gene>
    <name evidence="2" type="ORF">ABE41_004805</name>
</gene>
<proteinExistence type="predicted"/>
<evidence type="ECO:0000313" key="3">
    <source>
        <dbReference type="Proteomes" id="UP000077412"/>
    </source>
</evidence>
<dbReference type="AlphaFoldDB" id="A0A1B1Z1H3"/>
<protein>
    <submittedName>
        <fullName evidence="2">Cytoplasmic protein</fullName>
    </submittedName>
</protein>
<dbReference type="Pfam" id="PF13228">
    <property type="entry name" value="DUF4037"/>
    <property type="match status" value="1"/>
</dbReference>
<keyword evidence="3" id="KW-1185">Reference proteome</keyword>
<name>A0A1B1Z1H3_9BACL</name>
<evidence type="ECO:0000313" key="2">
    <source>
        <dbReference type="EMBL" id="ANX11316.1"/>
    </source>
</evidence>
<reference evidence="2 3" key="1">
    <citation type="submission" date="2016-08" db="EMBL/GenBank/DDBJ databases">
        <title>Complete genome sequence of Fictibacillus arsenicus G25-54, a strain with toxicity to nematodes and a potential arsenic-resistance activity.</title>
        <authorList>
            <person name="Zheng Z."/>
        </authorList>
    </citation>
    <scope>NUCLEOTIDE SEQUENCE [LARGE SCALE GENOMIC DNA]</scope>
    <source>
        <strain evidence="2 3">G25-54</strain>
    </source>
</reference>
<feature type="domain" description="DUF4037" evidence="1">
    <location>
        <begin position="123"/>
        <end position="210"/>
    </location>
</feature>
<organism evidence="2 3">
    <name type="scientific">Fictibacillus arsenicus</name>
    <dbReference type="NCBI Taxonomy" id="255247"/>
    <lineage>
        <taxon>Bacteria</taxon>
        <taxon>Bacillati</taxon>
        <taxon>Bacillota</taxon>
        <taxon>Bacilli</taxon>
        <taxon>Bacillales</taxon>
        <taxon>Fictibacillaceae</taxon>
        <taxon>Fictibacillus</taxon>
    </lineage>
</organism>
<dbReference type="InterPro" id="IPR025117">
    <property type="entry name" value="DUF4037"/>
</dbReference>
<dbReference type="STRING" id="255247.ABE41_004805"/>
<dbReference type="InterPro" id="IPR043519">
    <property type="entry name" value="NT_sf"/>
</dbReference>
<accession>A0A1B1Z1H3</accession>
<evidence type="ECO:0000259" key="1">
    <source>
        <dbReference type="Pfam" id="PF13228"/>
    </source>
</evidence>
<dbReference type="Proteomes" id="UP000077412">
    <property type="component" value="Chromosome"/>
</dbReference>
<dbReference type="OrthoDB" id="4863277at2"/>
<sequence>MRLKDIAINMASIYQQNPKIEAVLLAGSVSRGWEDKHSDIELNIFWSEPPTDEDRMHPIQTINGSVIDFHPFEEEEWAESYLTPENVKLEISSFLTSTAETWINDVVNEFDMDYGKQCMVSSIYYGRSLYGDQLINKLKRKVQIYPAELAEKMIEENLALWYRWNNRKALLDRKDWLMLYDLMGSVQKKLMGVLFGLNKLYIHHPSFKWMHKYSEIFSIKPENMDERFSAIFIGDVHNSVQELELLIHEVFLLVEKHNPHLEFLKLYKGKLDFVRPENKV</sequence>
<dbReference type="SUPFAM" id="SSF81301">
    <property type="entry name" value="Nucleotidyltransferase"/>
    <property type="match status" value="1"/>
</dbReference>
<dbReference type="EMBL" id="CP016761">
    <property type="protein sequence ID" value="ANX11316.1"/>
    <property type="molecule type" value="Genomic_DNA"/>
</dbReference>
<dbReference type="KEGG" id="far:ABE41_004805"/>